<dbReference type="STRING" id="307972.A0A2G8JM22"/>
<gene>
    <name evidence="2" type="ORF">BSL78_26343</name>
</gene>
<evidence type="ECO:0000256" key="1">
    <source>
        <dbReference type="SAM" id="MobiDB-lite"/>
    </source>
</evidence>
<protein>
    <submittedName>
        <fullName evidence="2">Uncharacterized protein</fullName>
    </submittedName>
</protein>
<feature type="region of interest" description="Disordered" evidence="1">
    <location>
        <begin position="271"/>
        <end position="304"/>
    </location>
</feature>
<reference evidence="2 3" key="1">
    <citation type="journal article" date="2017" name="PLoS Biol.">
        <title>The sea cucumber genome provides insights into morphological evolution and visceral regeneration.</title>
        <authorList>
            <person name="Zhang X."/>
            <person name="Sun L."/>
            <person name="Yuan J."/>
            <person name="Sun Y."/>
            <person name="Gao Y."/>
            <person name="Zhang L."/>
            <person name="Li S."/>
            <person name="Dai H."/>
            <person name="Hamel J.F."/>
            <person name="Liu C."/>
            <person name="Yu Y."/>
            <person name="Liu S."/>
            <person name="Lin W."/>
            <person name="Guo K."/>
            <person name="Jin S."/>
            <person name="Xu P."/>
            <person name="Storey K.B."/>
            <person name="Huan P."/>
            <person name="Zhang T."/>
            <person name="Zhou Y."/>
            <person name="Zhang J."/>
            <person name="Lin C."/>
            <person name="Li X."/>
            <person name="Xing L."/>
            <person name="Huo D."/>
            <person name="Sun M."/>
            <person name="Wang L."/>
            <person name="Mercier A."/>
            <person name="Li F."/>
            <person name="Yang H."/>
            <person name="Xiang J."/>
        </authorList>
    </citation>
    <scope>NUCLEOTIDE SEQUENCE [LARGE SCALE GENOMIC DNA]</scope>
    <source>
        <strain evidence="2">Shaxun</strain>
        <tissue evidence="2">Muscle</tissue>
    </source>
</reference>
<name>A0A2G8JM22_STIJA</name>
<sequence>MASFYVTLPSNSSPTVYPNNTLTNYRVKLPQPISLEGEWEVGLAEMIYPHQWYNIDKFIKYSYTVNGHQWWSKTIDPGFYEDTASLVAALATNYPRKIRYIYNGKTRRLRIELDENCQVRFRGRLAEILGFKTTTTVSESLTIDNPLDMKHIHNLYVYCDIVEPHAVGHSKVALLRVINVTGKFGDDVGNGLPVFHGARAQRGHGLGNILGGLFRSAVPLLKRGATALGKEALRTGVEIAGDVLDGRSVRQSARTRGIAAGKRVAKKTVSRVSGSLAVKKRKRSSSSVRNKQTKVAKRSRDIFD</sequence>
<comment type="caution">
    <text evidence="2">The sequence shown here is derived from an EMBL/GenBank/DDBJ whole genome shotgun (WGS) entry which is preliminary data.</text>
</comment>
<dbReference type="EMBL" id="MRZV01001612">
    <property type="protein sequence ID" value="PIK36816.1"/>
    <property type="molecule type" value="Genomic_DNA"/>
</dbReference>
<proteinExistence type="predicted"/>
<evidence type="ECO:0000313" key="3">
    <source>
        <dbReference type="Proteomes" id="UP000230750"/>
    </source>
</evidence>
<keyword evidence="3" id="KW-1185">Reference proteome</keyword>
<accession>A0A2G8JM22</accession>
<dbReference type="AlphaFoldDB" id="A0A2G8JM22"/>
<dbReference type="OrthoDB" id="5979489at2759"/>
<organism evidence="2 3">
    <name type="scientific">Stichopus japonicus</name>
    <name type="common">Sea cucumber</name>
    <dbReference type="NCBI Taxonomy" id="307972"/>
    <lineage>
        <taxon>Eukaryota</taxon>
        <taxon>Metazoa</taxon>
        <taxon>Echinodermata</taxon>
        <taxon>Eleutherozoa</taxon>
        <taxon>Echinozoa</taxon>
        <taxon>Holothuroidea</taxon>
        <taxon>Aspidochirotacea</taxon>
        <taxon>Aspidochirotida</taxon>
        <taxon>Stichopodidae</taxon>
        <taxon>Apostichopus</taxon>
    </lineage>
</organism>
<dbReference type="Proteomes" id="UP000230750">
    <property type="component" value="Unassembled WGS sequence"/>
</dbReference>
<evidence type="ECO:0000313" key="2">
    <source>
        <dbReference type="EMBL" id="PIK36816.1"/>
    </source>
</evidence>